<reference evidence="9 10" key="1">
    <citation type="journal article" date="2013" name="Genome Announc.">
        <title>Draft Genome Sequence of Rhodococcus ruber Strain BKS 20-38.</title>
        <authorList>
            <person name="Bala M."/>
            <person name="Kumar S."/>
            <person name="Raghava G.P."/>
            <person name="Mayilraj S."/>
        </authorList>
    </citation>
    <scope>NUCLEOTIDE SEQUENCE [LARGE SCALE GENOMIC DNA]</scope>
    <source>
        <strain evidence="9 10">BKS 20-38</strain>
    </source>
</reference>
<keyword evidence="6 7" id="KW-0472">Membrane</keyword>
<dbReference type="GO" id="GO:0055085">
    <property type="term" value="P:transmembrane transport"/>
    <property type="evidence" value="ECO:0007669"/>
    <property type="project" value="InterPro"/>
</dbReference>
<feature type="domain" description="ABC transmembrane type-1" evidence="8">
    <location>
        <begin position="85"/>
        <end position="298"/>
    </location>
</feature>
<evidence type="ECO:0000256" key="7">
    <source>
        <dbReference type="RuleBase" id="RU363032"/>
    </source>
</evidence>
<feature type="transmembrane region" description="Helical" evidence="7">
    <location>
        <begin position="170"/>
        <end position="194"/>
    </location>
</feature>
<dbReference type="GO" id="GO:0005886">
    <property type="term" value="C:plasma membrane"/>
    <property type="evidence" value="ECO:0007669"/>
    <property type="project" value="UniProtKB-SubCell"/>
</dbReference>
<evidence type="ECO:0000256" key="6">
    <source>
        <dbReference type="ARBA" id="ARBA00023136"/>
    </source>
</evidence>
<sequence length="354" mass="39424">MRSSPERVLPRTDRGPWGRPWGDYALFAALIGPNLALLVLFTYRPLVDNIRLSFFEWNISSPTATFVGLGNYREWFGRADTWQIVGNTVAFTVATVAGSMLLGLALALLLDRKLLGRNLVRSALFAPFVISGAAVGVAFQFVFDPNFGLVQDLLDRLGLNTPDFYQDPTWALVMVTLTYLWKNLGYTFVIYLAALQGLRPELSEAAAIDGASSWTAFRRVLLPQLRPTTYFLSITVLLNSFQVFDIINVMTRGGPLGTGTTTMVYQVYNESFRNFRAGYGATVATIMFLVLLAVTVYQVRLMDRDDAPRPARRPRRVRGRVRAHARAHATECHIGSITSNQCDIRSGRRAGVAE</sequence>
<evidence type="ECO:0000256" key="3">
    <source>
        <dbReference type="ARBA" id="ARBA00022475"/>
    </source>
</evidence>
<evidence type="ECO:0000313" key="9">
    <source>
        <dbReference type="EMBL" id="EME66691.1"/>
    </source>
</evidence>
<dbReference type="CDD" id="cd06261">
    <property type="entry name" value="TM_PBP2"/>
    <property type="match status" value="1"/>
</dbReference>
<protein>
    <submittedName>
        <fullName evidence="9">ABC transporter permease</fullName>
    </submittedName>
</protein>
<dbReference type="PANTHER" id="PTHR30193:SF37">
    <property type="entry name" value="INNER MEMBRANE ABC TRANSPORTER PERMEASE PROTEIN YCJO"/>
    <property type="match status" value="1"/>
</dbReference>
<gene>
    <name evidence="9" type="ORF">G352_03791</name>
</gene>
<comment type="caution">
    <text evidence="9">The sequence shown here is derived from an EMBL/GenBank/DDBJ whole genome shotgun (WGS) entry which is preliminary data.</text>
</comment>
<keyword evidence="3" id="KW-1003">Cell membrane</keyword>
<dbReference type="PATRIC" id="fig|1278076.4.peg.787"/>
<evidence type="ECO:0000313" key="10">
    <source>
        <dbReference type="Proteomes" id="UP000011731"/>
    </source>
</evidence>
<dbReference type="Pfam" id="PF00528">
    <property type="entry name" value="BPD_transp_1"/>
    <property type="match status" value="1"/>
</dbReference>
<dbReference type="Proteomes" id="UP000011731">
    <property type="component" value="Unassembled WGS sequence"/>
</dbReference>
<keyword evidence="10" id="KW-1185">Reference proteome</keyword>
<evidence type="ECO:0000256" key="4">
    <source>
        <dbReference type="ARBA" id="ARBA00022692"/>
    </source>
</evidence>
<dbReference type="RefSeq" id="WP_003934844.1">
    <property type="nucleotide sequence ID" value="NZ_AOEX01000018.1"/>
</dbReference>
<keyword evidence="2 7" id="KW-0813">Transport</keyword>
<feature type="transmembrane region" description="Helical" evidence="7">
    <location>
        <begin position="21"/>
        <end position="43"/>
    </location>
</feature>
<organism evidence="9 10">
    <name type="scientific">Rhodococcus ruber BKS 20-38</name>
    <dbReference type="NCBI Taxonomy" id="1278076"/>
    <lineage>
        <taxon>Bacteria</taxon>
        <taxon>Bacillati</taxon>
        <taxon>Actinomycetota</taxon>
        <taxon>Actinomycetes</taxon>
        <taxon>Mycobacteriales</taxon>
        <taxon>Nocardiaceae</taxon>
        <taxon>Rhodococcus</taxon>
    </lineage>
</organism>
<dbReference type="AlphaFoldDB" id="M2Y0L1"/>
<evidence type="ECO:0000256" key="2">
    <source>
        <dbReference type="ARBA" id="ARBA00022448"/>
    </source>
</evidence>
<accession>M2Y0L1</accession>
<dbReference type="SUPFAM" id="SSF161098">
    <property type="entry name" value="MetI-like"/>
    <property type="match status" value="1"/>
</dbReference>
<dbReference type="InterPro" id="IPR051393">
    <property type="entry name" value="ABC_transporter_permease"/>
</dbReference>
<evidence type="ECO:0000256" key="1">
    <source>
        <dbReference type="ARBA" id="ARBA00004651"/>
    </source>
</evidence>
<proteinExistence type="inferred from homology"/>
<dbReference type="PANTHER" id="PTHR30193">
    <property type="entry name" value="ABC TRANSPORTER PERMEASE PROTEIN"/>
    <property type="match status" value="1"/>
</dbReference>
<dbReference type="InterPro" id="IPR035906">
    <property type="entry name" value="MetI-like_sf"/>
</dbReference>
<feature type="transmembrane region" description="Helical" evidence="7">
    <location>
        <begin position="277"/>
        <end position="299"/>
    </location>
</feature>
<evidence type="ECO:0000256" key="5">
    <source>
        <dbReference type="ARBA" id="ARBA00022989"/>
    </source>
</evidence>
<dbReference type="EMBL" id="AOEX01000018">
    <property type="protein sequence ID" value="EME66691.1"/>
    <property type="molecule type" value="Genomic_DNA"/>
</dbReference>
<keyword evidence="4 7" id="KW-0812">Transmembrane</keyword>
<name>M2Y0L1_9NOCA</name>
<keyword evidence="5 7" id="KW-1133">Transmembrane helix</keyword>
<feature type="transmembrane region" description="Helical" evidence="7">
    <location>
        <begin position="89"/>
        <end position="110"/>
    </location>
</feature>
<comment type="similarity">
    <text evidence="7">Belongs to the binding-protein-dependent transport system permease family.</text>
</comment>
<dbReference type="InterPro" id="IPR000515">
    <property type="entry name" value="MetI-like"/>
</dbReference>
<evidence type="ECO:0000259" key="8">
    <source>
        <dbReference type="PROSITE" id="PS50928"/>
    </source>
</evidence>
<feature type="transmembrane region" description="Helical" evidence="7">
    <location>
        <begin position="122"/>
        <end position="143"/>
    </location>
</feature>
<comment type="subcellular location">
    <subcellularLocation>
        <location evidence="1 7">Cell membrane</location>
        <topology evidence="1 7">Multi-pass membrane protein</topology>
    </subcellularLocation>
</comment>
<dbReference type="Gene3D" id="1.10.3720.10">
    <property type="entry name" value="MetI-like"/>
    <property type="match status" value="1"/>
</dbReference>
<dbReference type="PROSITE" id="PS50928">
    <property type="entry name" value="ABC_TM1"/>
    <property type="match status" value="1"/>
</dbReference>